<dbReference type="PANTHER" id="PTHR24171">
    <property type="entry name" value="ANKYRIN REPEAT DOMAIN-CONTAINING PROTEIN 39-RELATED"/>
    <property type="match status" value="1"/>
</dbReference>
<feature type="compositionally biased region" description="Low complexity" evidence="11">
    <location>
        <begin position="1226"/>
        <end position="1240"/>
    </location>
</feature>
<keyword evidence="6" id="KW-0547">Nucleotide-binding</keyword>
<dbReference type="Pfam" id="PF12796">
    <property type="entry name" value="Ank_2"/>
    <property type="match status" value="3"/>
</dbReference>
<keyword evidence="4" id="KW-1052">Target cell membrane</keyword>
<keyword evidence="9" id="KW-0472">Membrane</keyword>
<name>A0AAJ7SD19_9ACAR</name>
<feature type="repeat" description="ANK" evidence="10">
    <location>
        <begin position="208"/>
        <end position="240"/>
    </location>
</feature>
<feature type="repeat" description="ANK" evidence="10">
    <location>
        <begin position="307"/>
        <end position="339"/>
    </location>
</feature>
<evidence type="ECO:0000259" key="12">
    <source>
        <dbReference type="PROSITE" id="PS51424"/>
    </source>
</evidence>
<dbReference type="Gene3D" id="1.10.533.10">
    <property type="entry name" value="Death Domain, Fas"/>
    <property type="match status" value="1"/>
</dbReference>
<dbReference type="InterPro" id="IPR002110">
    <property type="entry name" value="Ankyrin_rpt"/>
</dbReference>
<dbReference type="Proteomes" id="UP000694867">
    <property type="component" value="Unplaced"/>
</dbReference>
<feature type="compositionally biased region" description="Polar residues" evidence="11">
    <location>
        <begin position="453"/>
        <end position="464"/>
    </location>
</feature>
<evidence type="ECO:0000256" key="2">
    <source>
        <dbReference type="ARBA" id="ARBA00004175"/>
    </source>
</evidence>
<dbReference type="GeneID" id="100902774"/>
<dbReference type="SMART" id="SM00005">
    <property type="entry name" value="DEATH"/>
    <property type="match status" value="1"/>
</dbReference>
<feature type="region of interest" description="Disordered" evidence="11">
    <location>
        <begin position="453"/>
        <end position="502"/>
    </location>
</feature>
<feature type="repeat" description="ANK" evidence="10">
    <location>
        <begin position="142"/>
        <end position="174"/>
    </location>
</feature>
<dbReference type="SUPFAM" id="SSF52540">
    <property type="entry name" value="P-loop containing nucleoside triphosphate hydrolases"/>
    <property type="match status" value="1"/>
</dbReference>
<evidence type="ECO:0000256" key="9">
    <source>
        <dbReference type="ARBA" id="ARBA00023298"/>
    </source>
</evidence>
<evidence type="ECO:0000256" key="4">
    <source>
        <dbReference type="ARBA" id="ARBA00022537"/>
    </source>
</evidence>
<evidence type="ECO:0000256" key="7">
    <source>
        <dbReference type="ARBA" id="ARBA00023028"/>
    </source>
</evidence>
<keyword evidence="13" id="KW-1185">Reference proteome</keyword>
<accession>A0AAJ7SD19</accession>
<evidence type="ECO:0000256" key="6">
    <source>
        <dbReference type="ARBA" id="ARBA00022741"/>
    </source>
</evidence>
<evidence type="ECO:0000313" key="14">
    <source>
        <dbReference type="RefSeq" id="XP_028966501.1"/>
    </source>
</evidence>
<dbReference type="GO" id="GO:0016301">
    <property type="term" value="F:kinase activity"/>
    <property type="evidence" value="ECO:0007669"/>
    <property type="project" value="UniProtKB-KW"/>
</dbReference>
<dbReference type="SMART" id="SM00248">
    <property type="entry name" value="ANK"/>
    <property type="match status" value="8"/>
</dbReference>
<evidence type="ECO:0000256" key="1">
    <source>
        <dbReference type="ARBA" id="ARBA00001946"/>
    </source>
</evidence>
<keyword evidence="7" id="KW-0528">Neurotoxin</keyword>
<keyword evidence="8 10" id="KW-0040">ANK repeat</keyword>
<feature type="repeat" description="ANK" evidence="10">
    <location>
        <begin position="109"/>
        <end position="141"/>
    </location>
</feature>
<dbReference type="GO" id="GO:0006887">
    <property type="term" value="P:exocytosis"/>
    <property type="evidence" value="ECO:0007669"/>
    <property type="project" value="UniProtKB-KW"/>
</dbReference>
<keyword evidence="7" id="KW-0638">Presynaptic neurotoxin</keyword>
<reference evidence="14" key="1">
    <citation type="submission" date="2025-08" db="UniProtKB">
        <authorList>
            <consortium name="RefSeq"/>
        </authorList>
    </citation>
    <scope>IDENTIFICATION</scope>
</reference>
<dbReference type="InterPro" id="IPR036770">
    <property type="entry name" value="Ankyrin_rpt-contain_sf"/>
</dbReference>
<dbReference type="InterPro" id="IPR020859">
    <property type="entry name" value="ROC"/>
</dbReference>
<dbReference type="Gene3D" id="1.25.40.20">
    <property type="entry name" value="Ankyrin repeat-containing domain"/>
    <property type="match status" value="3"/>
</dbReference>
<dbReference type="InterPro" id="IPR027417">
    <property type="entry name" value="P-loop_NTPase"/>
</dbReference>
<dbReference type="InterPro" id="IPR011029">
    <property type="entry name" value="DEATH-like_dom_sf"/>
</dbReference>
<feature type="region of interest" description="Disordered" evidence="11">
    <location>
        <begin position="1207"/>
        <end position="1240"/>
    </location>
</feature>
<dbReference type="GO" id="GO:0044231">
    <property type="term" value="C:host cell presynaptic membrane"/>
    <property type="evidence" value="ECO:0007669"/>
    <property type="project" value="UniProtKB-KW"/>
</dbReference>
<keyword evidence="3" id="KW-0268">Exocytosis</keyword>
<organism evidence="13 14">
    <name type="scientific">Galendromus occidentalis</name>
    <name type="common">western predatory mite</name>
    <dbReference type="NCBI Taxonomy" id="34638"/>
    <lineage>
        <taxon>Eukaryota</taxon>
        <taxon>Metazoa</taxon>
        <taxon>Ecdysozoa</taxon>
        <taxon>Arthropoda</taxon>
        <taxon>Chelicerata</taxon>
        <taxon>Arachnida</taxon>
        <taxon>Acari</taxon>
        <taxon>Parasitiformes</taxon>
        <taxon>Mesostigmata</taxon>
        <taxon>Gamasina</taxon>
        <taxon>Phytoseioidea</taxon>
        <taxon>Phytoseiidae</taxon>
        <taxon>Typhlodrominae</taxon>
        <taxon>Galendromus</taxon>
    </lineage>
</organism>
<comment type="cofactor">
    <cofactor evidence="1">
        <name>Mg(2+)</name>
        <dbReference type="ChEBI" id="CHEBI:18420"/>
    </cofactor>
</comment>
<protein>
    <submittedName>
        <fullName evidence="14">Death-associated protein kinase 1</fullName>
    </submittedName>
</protein>
<gene>
    <name evidence="14" type="primary">LOC100902774</name>
</gene>
<feature type="repeat" description="ANK" evidence="10">
    <location>
        <begin position="241"/>
        <end position="273"/>
    </location>
</feature>
<keyword evidence="14" id="KW-0808">Transferase</keyword>
<dbReference type="PROSITE" id="PS51424">
    <property type="entry name" value="ROC"/>
    <property type="match status" value="1"/>
</dbReference>
<dbReference type="GO" id="GO:0000166">
    <property type="term" value="F:nucleotide binding"/>
    <property type="evidence" value="ECO:0007669"/>
    <property type="project" value="UniProtKB-KW"/>
</dbReference>
<evidence type="ECO:0000256" key="5">
    <source>
        <dbReference type="ARBA" id="ARBA00022737"/>
    </source>
</evidence>
<evidence type="ECO:0000313" key="13">
    <source>
        <dbReference type="Proteomes" id="UP000694867"/>
    </source>
</evidence>
<dbReference type="SUPFAM" id="SSF48403">
    <property type="entry name" value="Ankyrin repeat"/>
    <property type="match status" value="1"/>
</dbReference>
<dbReference type="PROSITE" id="PS50088">
    <property type="entry name" value="ANK_REPEAT"/>
    <property type="match status" value="8"/>
</dbReference>
<keyword evidence="14" id="KW-0418">Kinase</keyword>
<feature type="domain" description="Roc" evidence="12">
    <location>
        <begin position="412"/>
        <end position="709"/>
    </location>
</feature>
<dbReference type="GO" id="GO:0044218">
    <property type="term" value="C:other organism cell membrane"/>
    <property type="evidence" value="ECO:0007669"/>
    <property type="project" value="UniProtKB-KW"/>
</dbReference>
<sequence>MVSVGHDEDLDPANEVDVESLIMQITSEEEEEEKRAADYARRPLQELWQRKLVIKMNTVRSPVSYPYPSIRDETFILAELFAAVEEGNLSELEDLFSEPGVDPNMSNKHGETVAHIAAGAGRLDVLRFLKDRGANFDVSDSHGDSTMYWAARQGHTDAIQYLWEQKARVNTHNKQGEFPLHVAARYGHRAAVKLLCSLGANINNVDEHGDTALHIAAWHDFPAIMHVLCQAGALTHLRNREGETALHAAASRGHTESVRCLLEAGAELELLDKHGCSALHLALRRHHVPVALVLLEAGCPSDEVDNHGDAPIHVACRDGLLTLVESLCALGCNIDVPNKVGLYPIHLAAKNGHDEIIRCLLLAGCAVDTKNRDGVPAEIISLAQGHTQIGELLARLKNDSLRQDFVSQMKTNNQQLAKIKIKILGHSGCGKSTFVETLKCGYFSSWFRGSRPSTTTKPNNVQQQVSAGHVHPGGSVGSSINSKSKSSLVSGGNSSRSSTPEDMLCEVDSENNLKNVGLAAAMGAEWSQTRSNQLAKGCSETDVFENSTGHSYTRGIEIHQTALSGVGDVSLWDFSGHEGYLLTFDHFIGNPYCVHLVCSRLIDPVDVQVRQISFWLTWLIGQAPPVEPLGMGGKSSQALHVAYIATHADHYGSQKDAEAIAQQVFDRLRTKFRHSFNLHDQFFVLDAQSVSAPALKNLKAYLSSLRTSILQQLPRSTGLLEAMLSQLAKWRSASPTFPVLTWDQFRDMVRLQINPLVGEEHLKELVMQLTLIGEVVYSRSDTEDMVVLTPQWLGSEVIGDVLAHEEVERARSSGCYSPEAFQQIFPEVDAVDLLQVFENLKLCTQYDNAGEVEYEFPCYFRPLADRSEESIWDLFRASSEVSRDKNYFQVHLGVHVSPFDSHPRILSILFPRVQVHLRRMALLSAGHGSDLTQWHLGSRYLHEGLEGVVFLEGSRDALEVQVRGPAESHTNCFYFMEELLAVIDDVLLEVCPGIAFVRNLLSVEDLRSSPETAHAYPATQVMRAMLADGLKAAVEHPIRRTKELVTNLLGCSRVGTAFVPGPSVHASQLSVLTRQKLGAALDPPEKLGRDWCLLSVQLGCADILPRLERNRISPSTQNDFPAASSKQFSPIANVLHQWSRVSQSSIGALATALIELGRGDAADIVLGTSPLLQIVVPSSEVTGGPTRGLIDPLGAAYGNSKVIPESHPQNSGLAFSQGGGKRALHSSTGLSSASSTSMSR</sequence>
<proteinExistence type="predicted"/>
<dbReference type="SUPFAM" id="SSF47986">
    <property type="entry name" value="DEATH domain"/>
    <property type="match status" value="1"/>
</dbReference>
<dbReference type="InterPro" id="IPR000488">
    <property type="entry name" value="Death_dom"/>
</dbReference>
<comment type="subcellular location">
    <subcellularLocation>
        <location evidence="2">Target cell membrane</location>
    </subcellularLocation>
</comment>
<evidence type="ECO:0000256" key="10">
    <source>
        <dbReference type="PROSITE-ProRule" id="PRU00023"/>
    </source>
</evidence>
<feature type="repeat" description="ANK" evidence="10">
    <location>
        <begin position="274"/>
        <end position="306"/>
    </location>
</feature>
<evidence type="ECO:0000256" key="3">
    <source>
        <dbReference type="ARBA" id="ARBA00022483"/>
    </source>
</evidence>
<evidence type="ECO:0000256" key="11">
    <source>
        <dbReference type="SAM" id="MobiDB-lite"/>
    </source>
</evidence>
<dbReference type="RefSeq" id="XP_028966501.1">
    <property type="nucleotide sequence ID" value="XM_029110668.1"/>
</dbReference>
<dbReference type="Pfam" id="PF13637">
    <property type="entry name" value="Ank_4"/>
    <property type="match status" value="1"/>
</dbReference>
<feature type="repeat" description="ANK" evidence="10">
    <location>
        <begin position="340"/>
        <end position="372"/>
    </location>
</feature>
<dbReference type="GO" id="GO:0007165">
    <property type="term" value="P:signal transduction"/>
    <property type="evidence" value="ECO:0007669"/>
    <property type="project" value="InterPro"/>
</dbReference>
<dbReference type="KEGG" id="goe:100902774"/>
<dbReference type="PROSITE" id="PS50297">
    <property type="entry name" value="ANK_REP_REGION"/>
    <property type="match status" value="6"/>
</dbReference>
<evidence type="ECO:0000256" key="8">
    <source>
        <dbReference type="ARBA" id="ARBA00023043"/>
    </source>
</evidence>
<keyword evidence="7" id="KW-0800">Toxin</keyword>
<dbReference type="AlphaFoldDB" id="A0AAJ7SD19"/>
<keyword evidence="9" id="KW-1053">Target membrane</keyword>
<keyword evidence="5" id="KW-0677">Repeat</keyword>
<feature type="repeat" description="ANK" evidence="10">
    <location>
        <begin position="175"/>
        <end position="207"/>
    </location>
</feature>
<feature type="compositionally biased region" description="Low complexity" evidence="11">
    <location>
        <begin position="465"/>
        <end position="498"/>
    </location>
</feature>